<accession>A0ABX0F7A0</accession>
<dbReference type="InterPro" id="IPR003660">
    <property type="entry name" value="HAMP_dom"/>
</dbReference>
<dbReference type="PROSITE" id="PS50885">
    <property type="entry name" value="HAMP"/>
    <property type="match status" value="1"/>
</dbReference>
<feature type="transmembrane region" description="Helical" evidence="12">
    <location>
        <begin position="256"/>
        <end position="275"/>
    </location>
</feature>
<evidence type="ECO:0000256" key="2">
    <source>
        <dbReference type="ARBA" id="ARBA00022475"/>
    </source>
</evidence>
<keyword evidence="10" id="KW-0902">Two-component regulatory system</keyword>
<keyword evidence="3" id="KW-0597">Phosphoprotein</keyword>
<keyword evidence="9 12" id="KW-1133">Transmembrane helix</keyword>
<dbReference type="RefSeq" id="WP_166273787.1">
    <property type="nucleotide sequence ID" value="NZ_JAAFGS010000002.1"/>
</dbReference>
<protein>
    <submittedName>
        <fullName evidence="14">Sensor histidine kinase</fullName>
    </submittedName>
</protein>
<dbReference type="PANTHER" id="PTHR34220">
    <property type="entry name" value="SENSOR HISTIDINE KINASE YPDA"/>
    <property type="match status" value="1"/>
</dbReference>
<dbReference type="CDD" id="cd06225">
    <property type="entry name" value="HAMP"/>
    <property type="match status" value="1"/>
</dbReference>
<name>A0ABX0F7A0_9BACL</name>
<dbReference type="InterPro" id="IPR010559">
    <property type="entry name" value="Sig_transdc_His_kin_internal"/>
</dbReference>
<evidence type="ECO:0000256" key="7">
    <source>
        <dbReference type="ARBA" id="ARBA00022777"/>
    </source>
</evidence>
<keyword evidence="2" id="KW-1003">Cell membrane</keyword>
<evidence type="ECO:0000256" key="3">
    <source>
        <dbReference type="ARBA" id="ARBA00022553"/>
    </source>
</evidence>
<dbReference type="Gene3D" id="3.30.565.10">
    <property type="entry name" value="Histidine kinase-like ATPase, C-terminal domain"/>
    <property type="match status" value="1"/>
</dbReference>
<evidence type="ECO:0000256" key="1">
    <source>
        <dbReference type="ARBA" id="ARBA00004651"/>
    </source>
</evidence>
<dbReference type="Pfam" id="PF02518">
    <property type="entry name" value="HATPase_c"/>
    <property type="match status" value="1"/>
</dbReference>
<dbReference type="Pfam" id="PF00672">
    <property type="entry name" value="HAMP"/>
    <property type="match status" value="1"/>
</dbReference>
<evidence type="ECO:0000256" key="5">
    <source>
        <dbReference type="ARBA" id="ARBA00022692"/>
    </source>
</evidence>
<feature type="transmembrane region" description="Helical" evidence="12">
    <location>
        <begin position="15"/>
        <end position="35"/>
    </location>
</feature>
<evidence type="ECO:0000313" key="15">
    <source>
        <dbReference type="Proteomes" id="UP000800303"/>
    </source>
</evidence>
<keyword evidence="7 14" id="KW-0418">Kinase</keyword>
<dbReference type="InterPro" id="IPR003594">
    <property type="entry name" value="HATPase_dom"/>
</dbReference>
<gene>
    <name evidence="14" type="ORF">GYN08_08735</name>
</gene>
<evidence type="ECO:0000256" key="6">
    <source>
        <dbReference type="ARBA" id="ARBA00022741"/>
    </source>
</evidence>
<evidence type="ECO:0000313" key="14">
    <source>
        <dbReference type="EMBL" id="NGZ75404.1"/>
    </source>
</evidence>
<feature type="domain" description="HAMP" evidence="13">
    <location>
        <begin position="302"/>
        <end position="354"/>
    </location>
</feature>
<dbReference type="Proteomes" id="UP000800303">
    <property type="component" value="Unassembled WGS sequence"/>
</dbReference>
<evidence type="ECO:0000259" key="13">
    <source>
        <dbReference type="PROSITE" id="PS50885"/>
    </source>
</evidence>
<dbReference type="InterPro" id="IPR050640">
    <property type="entry name" value="Bact_2-comp_sensor_kinase"/>
</dbReference>
<evidence type="ECO:0000256" key="10">
    <source>
        <dbReference type="ARBA" id="ARBA00023012"/>
    </source>
</evidence>
<dbReference type="Gene3D" id="6.10.340.10">
    <property type="match status" value="1"/>
</dbReference>
<sequence length="591" mass="67394">MLSRLKKWNTLRNQILTVFLVVMVIVLLIVSFLTFRPVSSLLKSNAEMQIRQVAIEASGRFDSLYEQVNMVSKLVTTNGEVQHALTQDYFGREVSFSERQRLKGIVNTIQANSEGIFSFELYTGELERMLPLDDSELTARITDPWIQKADEAKGQLVMLGPDPNDRNYFLAIRRVNLMEHSYAKGGYLLISIYRSYFQFANQELTGHTNQYSILLDRESKPLTSNYGGPTDSLVNFPDTTVQIDGRDYIMTKQSSAATGWTVLILTPVSALTSGVNVLRYGIIFSGFIGFVIYSICSFFLSTMITTPILRLTRTMQQAGEGTLTQNPKVSAVNEINELNSTYNQLVKETNHLIRMVYQKEIIRSHSELRALQAQINPHFLFNALDALRWSLEDNDQRELAEHVIAMSNLFRYTITKQSGEDWVSMKDEIQHIEDYMEIMKMRFGERLKCRISLSPEWERVEIPKLLIQPLVENAVLHGAGNKRGDCTVSLTIEPAGKENRLRIEVRDDGPGMDEKKLDEVAASMKEEGVRSTYGQGMAISNVYKRLRLYYPHLMPEQALSIESEPRRGTRIFFEIPINGGMDDVRQDDTGR</sequence>
<keyword evidence="4" id="KW-0808">Transferase</keyword>
<proteinExistence type="predicted"/>
<dbReference type="PANTHER" id="PTHR34220:SF11">
    <property type="entry name" value="SENSOR PROTEIN KINASE HPTS"/>
    <property type="match status" value="1"/>
</dbReference>
<dbReference type="GO" id="GO:0016301">
    <property type="term" value="F:kinase activity"/>
    <property type="evidence" value="ECO:0007669"/>
    <property type="project" value="UniProtKB-KW"/>
</dbReference>
<keyword evidence="15" id="KW-1185">Reference proteome</keyword>
<keyword evidence="11 12" id="KW-0472">Membrane</keyword>
<dbReference type="InterPro" id="IPR036890">
    <property type="entry name" value="HATPase_C_sf"/>
</dbReference>
<evidence type="ECO:0000256" key="11">
    <source>
        <dbReference type="ARBA" id="ARBA00023136"/>
    </source>
</evidence>
<evidence type="ECO:0000256" key="8">
    <source>
        <dbReference type="ARBA" id="ARBA00022840"/>
    </source>
</evidence>
<comment type="caution">
    <text evidence="14">The sequence shown here is derived from an EMBL/GenBank/DDBJ whole genome shotgun (WGS) entry which is preliminary data.</text>
</comment>
<evidence type="ECO:0000256" key="4">
    <source>
        <dbReference type="ARBA" id="ARBA00022679"/>
    </source>
</evidence>
<evidence type="ECO:0000256" key="9">
    <source>
        <dbReference type="ARBA" id="ARBA00022989"/>
    </source>
</evidence>
<feature type="transmembrane region" description="Helical" evidence="12">
    <location>
        <begin position="281"/>
        <end position="305"/>
    </location>
</feature>
<keyword evidence="6" id="KW-0547">Nucleotide-binding</keyword>
<organism evidence="14 15">
    <name type="scientific">Saccharibacillus alkalitolerans</name>
    <dbReference type="NCBI Taxonomy" id="2705290"/>
    <lineage>
        <taxon>Bacteria</taxon>
        <taxon>Bacillati</taxon>
        <taxon>Bacillota</taxon>
        <taxon>Bacilli</taxon>
        <taxon>Bacillales</taxon>
        <taxon>Paenibacillaceae</taxon>
        <taxon>Saccharibacillus</taxon>
    </lineage>
</organism>
<keyword evidence="8" id="KW-0067">ATP-binding</keyword>
<dbReference type="SMART" id="SM00304">
    <property type="entry name" value="HAMP"/>
    <property type="match status" value="1"/>
</dbReference>
<reference evidence="14 15" key="1">
    <citation type="submission" date="2020-01" db="EMBL/GenBank/DDBJ databases">
        <title>Polyphasic characterisation and genomic insights into a novel alkali tolerant bacterium VR-M41.</title>
        <authorList>
            <person name="Vemuluri V.R."/>
        </authorList>
    </citation>
    <scope>NUCLEOTIDE SEQUENCE [LARGE SCALE GENOMIC DNA]</scope>
    <source>
        <strain evidence="14 15">VR-M41</strain>
    </source>
</reference>
<dbReference type="EMBL" id="JAAFGS010000002">
    <property type="protein sequence ID" value="NGZ75404.1"/>
    <property type="molecule type" value="Genomic_DNA"/>
</dbReference>
<evidence type="ECO:0000256" key="12">
    <source>
        <dbReference type="SAM" id="Phobius"/>
    </source>
</evidence>
<keyword evidence="5 12" id="KW-0812">Transmembrane</keyword>
<dbReference type="Pfam" id="PF06580">
    <property type="entry name" value="His_kinase"/>
    <property type="match status" value="1"/>
</dbReference>
<comment type="subcellular location">
    <subcellularLocation>
        <location evidence="1">Cell membrane</location>
        <topology evidence="1">Multi-pass membrane protein</topology>
    </subcellularLocation>
</comment>
<dbReference type="SUPFAM" id="SSF55874">
    <property type="entry name" value="ATPase domain of HSP90 chaperone/DNA topoisomerase II/histidine kinase"/>
    <property type="match status" value="1"/>
</dbReference>